<evidence type="ECO:0000313" key="2">
    <source>
        <dbReference type="EMBL" id="CAI6361611.1"/>
    </source>
</evidence>
<evidence type="ECO:0000256" key="1">
    <source>
        <dbReference type="SAM" id="MobiDB-lite"/>
    </source>
</evidence>
<dbReference type="Proteomes" id="UP001160148">
    <property type="component" value="Unassembled WGS sequence"/>
</dbReference>
<comment type="caution">
    <text evidence="2">The sequence shown here is derived from an EMBL/GenBank/DDBJ whole genome shotgun (WGS) entry which is preliminary data.</text>
</comment>
<feature type="compositionally biased region" description="Acidic residues" evidence="1">
    <location>
        <begin position="14"/>
        <end position="44"/>
    </location>
</feature>
<dbReference type="EMBL" id="CARXXK010000003">
    <property type="protein sequence ID" value="CAI6361611.1"/>
    <property type="molecule type" value="Genomic_DNA"/>
</dbReference>
<proteinExistence type="predicted"/>
<name>A0AAV0X1F6_9HEMI</name>
<evidence type="ECO:0000313" key="3">
    <source>
        <dbReference type="Proteomes" id="UP001160148"/>
    </source>
</evidence>
<reference evidence="2 3" key="1">
    <citation type="submission" date="2023-01" db="EMBL/GenBank/DDBJ databases">
        <authorList>
            <person name="Whitehead M."/>
        </authorList>
    </citation>
    <scope>NUCLEOTIDE SEQUENCE [LARGE SCALE GENOMIC DNA]</scope>
</reference>
<sequence>MTFEDHKRCLFKVDDDDDKAADGAESEEVGDDDEYDYMEDDFDDGATLKGEELKRPDRSSARSMRMPPPLPPPQLLAWNSPQHRFHRTRRIHRIGKMYRSDRSSTASKRLRP</sequence>
<organism evidence="2 3">
    <name type="scientific">Macrosiphum euphorbiae</name>
    <name type="common">potato aphid</name>
    <dbReference type="NCBI Taxonomy" id="13131"/>
    <lineage>
        <taxon>Eukaryota</taxon>
        <taxon>Metazoa</taxon>
        <taxon>Ecdysozoa</taxon>
        <taxon>Arthropoda</taxon>
        <taxon>Hexapoda</taxon>
        <taxon>Insecta</taxon>
        <taxon>Pterygota</taxon>
        <taxon>Neoptera</taxon>
        <taxon>Paraneoptera</taxon>
        <taxon>Hemiptera</taxon>
        <taxon>Sternorrhyncha</taxon>
        <taxon>Aphidomorpha</taxon>
        <taxon>Aphidoidea</taxon>
        <taxon>Aphididae</taxon>
        <taxon>Macrosiphini</taxon>
        <taxon>Macrosiphum</taxon>
    </lineage>
</organism>
<keyword evidence="3" id="KW-1185">Reference proteome</keyword>
<feature type="region of interest" description="Disordered" evidence="1">
    <location>
        <begin position="14"/>
        <end position="83"/>
    </location>
</feature>
<gene>
    <name evidence="2" type="ORF">MEUPH1_LOCUS16772</name>
</gene>
<protein>
    <submittedName>
        <fullName evidence="2">Uncharacterized protein</fullName>
    </submittedName>
</protein>
<dbReference type="AlphaFoldDB" id="A0AAV0X1F6"/>
<feature type="compositionally biased region" description="Basic and acidic residues" evidence="1">
    <location>
        <begin position="49"/>
        <end position="60"/>
    </location>
</feature>
<accession>A0AAV0X1F6</accession>